<evidence type="ECO:0000313" key="2">
    <source>
        <dbReference type="EMBL" id="MDL4936931.1"/>
    </source>
</evidence>
<organism evidence="2 9">
    <name type="scientific">Enterococcus gallinarum</name>
    <dbReference type="NCBI Taxonomy" id="1353"/>
    <lineage>
        <taxon>Bacteria</taxon>
        <taxon>Bacillati</taxon>
        <taxon>Bacillota</taxon>
        <taxon>Bacilli</taxon>
        <taxon>Lactobacillales</taxon>
        <taxon>Enterococcaceae</taxon>
        <taxon>Enterococcus</taxon>
    </lineage>
</organism>
<dbReference type="Proteomes" id="UP001183682">
    <property type="component" value="Unassembled WGS sequence"/>
</dbReference>
<dbReference type="Proteomes" id="UP000254807">
    <property type="component" value="Unassembled WGS sequence"/>
</dbReference>
<evidence type="ECO:0000313" key="7">
    <source>
        <dbReference type="Proteomes" id="UP000516696"/>
    </source>
</evidence>
<keyword evidence="6" id="KW-1185">Reference proteome</keyword>
<dbReference type="EMBL" id="JASUBT010000011">
    <property type="protein sequence ID" value="MDL4936931.1"/>
    <property type="molecule type" value="Genomic_DNA"/>
</dbReference>
<dbReference type="EMBL" id="CP050485">
    <property type="protein sequence ID" value="QOG28185.1"/>
    <property type="molecule type" value="Genomic_DNA"/>
</dbReference>
<name>A0A366U9Y4_ENTGA</name>
<accession>A0A366U9Y4</accession>
<reference evidence="2 9" key="5">
    <citation type="submission" date="2023-06" db="EMBL/GenBank/DDBJ databases">
        <title>Acute promotion of culturable opportunistic pathogens and persistent increase of antibiotic resistance following antibiotic exposure in mouse gut microbiota.</title>
        <authorList>
            <person name="Li L."/>
            <person name="Wang B."/>
            <person name="Sun Y."/>
            <person name="Wang M."/>
            <person name="Xu H."/>
        </authorList>
    </citation>
    <scope>NUCLEOTIDE SEQUENCE [LARGE SCALE GENOMIC DNA]</scope>
    <source>
        <strain evidence="2 9">CRI2_2</strain>
    </source>
</reference>
<reference evidence="4 7" key="2">
    <citation type="submission" date="2020-03" db="EMBL/GenBank/DDBJ databases">
        <title>Characterization of ganglioside-mimicking enterococci.</title>
        <authorList>
            <person name="Patry R.T."/>
            <person name="Nothaft H."/>
            <person name="Bridger R."/>
            <person name="Shajahan A."/>
            <person name="Huynh S."/>
            <person name="Sanchez S."/>
            <person name="Azadi P."/>
            <person name="Cooper K."/>
            <person name="Miller W.G."/>
            <person name="Parker C.T."/>
            <person name="Wells L."/>
            <person name="Szymanski C.M."/>
        </authorList>
    </citation>
    <scope>NUCLEOTIDE SEQUENCE [LARGE SCALE GENOMIC DNA]</scope>
    <source>
        <strain evidence="4 7">EGM181</strain>
    </source>
</reference>
<dbReference type="EMBL" id="JARPZN010000001">
    <property type="protein sequence ID" value="MDT2689097.1"/>
    <property type="molecule type" value="Genomic_DNA"/>
</dbReference>
<dbReference type="Proteomes" id="UP000516696">
    <property type="component" value="Chromosome"/>
</dbReference>
<evidence type="ECO:0000313" key="4">
    <source>
        <dbReference type="EMBL" id="QOG28185.1"/>
    </source>
</evidence>
<sequence>MKKEELCTSKFYLAKVIGQPTLQKIKIIRLLSNTATVELLEGGNYGVAKLSDIQPLTD</sequence>
<dbReference type="Proteomes" id="UP000571857">
    <property type="component" value="Unassembled WGS sequence"/>
</dbReference>
<evidence type="ECO:0000313" key="3">
    <source>
        <dbReference type="EMBL" id="MDT2689097.1"/>
    </source>
</evidence>
<evidence type="ECO:0000313" key="9">
    <source>
        <dbReference type="Proteomes" id="UP001241571"/>
    </source>
</evidence>
<proteinExistence type="predicted"/>
<dbReference type="RefSeq" id="WP_167757172.1">
    <property type="nucleotide sequence ID" value="NZ_BSYC01000001.1"/>
</dbReference>
<evidence type="ECO:0000313" key="5">
    <source>
        <dbReference type="EMBL" id="STD84973.1"/>
    </source>
</evidence>
<dbReference type="GeneID" id="93224962"/>
<dbReference type="EMBL" id="JABXJK010000009">
    <property type="protein sequence ID" value="MBA0971338.1"/>
    <property type="molecule type" value="Genomic_DNA"/>
</dbReference>
<evidence type="ECO:0000313" key="8">
    <source>
        <dbReference type="Proteomes" id="UP000571857"/>
    </source>
</evidence>
<dbReference type="Proteomes" id="UP001241571">
    <property type="component" value="Unassembled WGS sequence"/>
</dbReference>
<gene>
    <name evidence="4" type="ORF">EGM181_13430</name>
    <name evidence="1" type="ORF">HWH42_01800</name>
    <name evidence="5" type="ORF">NCTC12360_03522</name>
    <name evidence="3" type="ORF">P7E30_02600</name>
    <name evidence="2" type="ORF">QRX88_14490</name>
</gene>
<evidence type="ECO:0000313" key="6">
    <source>
        <dbReference type="Proteomes" id="UP000254807"/>
    </source>
</evidence>
<protein>
    <submittedName>
        <fullName evidence="2">Uncharacterized protein</fullName>
    </submittedName>
</protein>
<dbReference type="AlphaFoldDB" id="A0A366U9Y4"/>
<reference evidence="1 8" key="3">
    <citation type="submission" date="2020-06" db="EMBL/GenBank/DDBJ databases">
        <title>Crossreactivity between MHC class I-restricted antigens from cancer cells and an enterococcal bacteriophage.</title>
        <authorList>
            <person name="Fluckiger A."/>
            <person name="Daillere R."/>
            <person name="Sassi M."/>
            <person name="Cattoir V."/>
            <person name="Kroemer G."/>
            <person name="Zitvogel L."/>
        </authorList>
    </citation>
    <scope>NUCLEOTIDE SEQUENCE [LARGE SCALE GENOMIC DNA]</scope>
    <source>
        <strain evidence="1 8">EG4</strain>
    </source>
</reference>
<dbReference type="EMBL" id="UFYW01000001">
    <property type="protein sequence ID" value="STD84973.1"/>
    <property type="molecule type" value="Genomic_DNA"/>
</dbReference>
<evidence type="ECO:0000313" key="1">
    <source>
        <dbReference type="EMBL" id="MBA0971338.1"/>
    </source>
</evidence>
<reference evidence="3" key="4">
    <citation type="submission" date="2023-03" db="EMBL/GenBank/DDBJ databases">
        <authorList>
            <person name="Shen W."/>
            <person name="Cai J."/>
        </authorList>
    </citation>
    <scope>NUCLEOTIDE SEQUENCE</scope>
    <source>
        <strain evidence="3">K69-2</strain>
    </source>
</reference>
<reference evidence="5 6" key="1">
    <citation type="submission" date="2018-06" db="EMBL/GenBank/DDBJ databases">
        <authorList>
            <consortium name="Pathogen Informatics"/>
            <person name="Doyle S."/>
        </authorList>
    </citation>
    <scope>NUCLEOTIDE SEQUENCE [LARGE SCALE GENOMIC DNA]</scope>
    <source>
        <strain evidence="5 6">NCTC12360</strain>
    </source>
</reference>